<feature type="region of interest" description="Disordered" evidence="1">
    <location>
        <begin position="71"/>
        <end position="132"/>
    </location>
</feature>
<name>A0AAW2ELH4_9HYME</name>
<dbReference type="AlphaFoldDB" id="A0AAW2ELH4"/>
<keyword evidence="3" id="KW-1185">Reference proteome</keyword>
<feature type="compositionally biased region" description="Low complexity" evidence="1">
    <location>
        <begin position="85"/>
        <end position="104"/>
    </location>
</feature>
<dbReference type="Proteomes" id="UP001430953">
    <property type="component" value="Unassembled WGS sequence"/>
</dbReference>
<sequence>MHTRPDFDHDDVDDDDRARCDVGVVHLRITRHDRRRSSSKAATPNYERTFRAPFVRKPEKVSSSLALLTLPRLVHPPPPPPPPSSFFSSSSSSVPSSSCCPTVSLRRTPRGLTKSNSLSSGRDSAVSTTIHA</sequence>
<reference evidence="2 3" key="1">
    <citation type="submission" date="2023-03" db="EMBL/GenBank/DDBJ databases">
        <title>High recombination rates correlate with genetic variation in Cardiocondyla obscurior ants.</title>
        <authorList>
            <person name="Errbii M."/>
        </authorList>
    </citation>
    <scope>NUCLEOTIDE SEQUENCE [LARGE SCALE GENOMIC DNA]</scope>
    <source>
        <strain evidence="2">Alpha-2009</strain>
        <tissue evidence="2">Whole body</tissue>
    </source>
</reference>
<feature type="compositionally biased region" description="Polar residues" evidence="1">
    <location>
        <begin position="113"/>
        <end position="132"/>
    </location>
</feature>
<evidence type="ECO:0000256" key="1">
    <source>
        <dbReference type="SAM" id="MobiDB-lite"/>
    </source>
</evidence>
<proteinExistence type="predicted"/>
<protein>
    <submittedName>
        <fullName evidence="2">Uncharacterized protein</fullName>
    </submittedName>
</protein>
<feature type="compositionally biased region" description="Pro residues" evidence="1">
    <location>
        <begin position="74"/>
        <end position="84"/>
    </location>
</feature>
<evidence type="ECO:0000313" key="3">
    <source>
        <dbReference type="Proteomes" id="UP001430953"/>
    </source>
</evidence>
<organism evidence="2 3">
    <name type="scientific">Cardiocondyla obscurior</name>
    <dbReference type="NCBI Taxonomy" id="286306"/>
    <lineage>
        <taxon>Eukaryota</taxon>
        <taxon>Metazoa</taxon>
        <taxon>Ecdysozoa</taxon>
        <taxon>Arthropoda</taxon>
        <taxon>Hexapoda</taxon>
        <taxon>Insecta</taxon>
        <taxon>Pterygota</taxon>
        <taxon>Neoptera</taxon>
        <taxon>Endopterygota</taxon>
        <taxon>Hymenoptera</taxon>
        <taxon>Apocrita</taxon>
        <taxon>Aculeata</taxon>
        <taxon>Formicoidea</taxon>
        <taxon>Formicidae</taxon>
        <taxon>Myrmicinae</taxon>
        <taxon>Cardiocondyla</taxon>
    </lineage>
</organism>
<accession>A0AAW2ELH4</accession>
<dbReference type="EMBL" id="JADYXP020000022">
    <property type="protein sequence ID" value="KAL0102930.1"/>
    <property type="molecule type" value="Genomic_DNA"/>
</dbReference>
<comment type="caution">
    <text evidence="2">The sequence shown here is derived from an EMBL/GenBank/DDBJ whole genome shotgun (WGS) entry which is preliminary data.</text>
</comment>
<gene>
    <name evidence="2" type="ORF">PUN28_018317</name>
</gene>
<evidence type="ECO:0000313" key="2">
    <source>
        <dbReference type="EMBL" id="KAL0102930.1"/>
    </source>
</evidence>